<dbReference type="SUPFAM" id="SSF54060">
    <property type="entry name" value="His-Me finger endonucleases"/>
    <property type="match status" value="1"/>
</dbReference>
<evidence type="ECO:0000313" key="2">
    <source>
        <dbReference type="EMBL" id="AKY03985.1"/>
    </source>
</evidence>
<dbReference type="EMBL" id="KT353109">
    <property type="protein sequence ID" value="AKY03985.1"/>
    <property type="molecule type" value="Genomic_DNA"/>
</dbReference>
<keyword evidence="3" id="KW-1185">Reference proteome</keyword>
<proteinExistence type="predicted"/>
<feature type="domain" description="HNH nuclease" evidence="1">
    <location>
        <begin position="63"/>
        <end position="106"/>
    </location>
</feature>
<dbReference type="InterPro" id="IPR003615">
    <property type="entry name" value="HNH_nuc"/>
</dbReference>
<protein>
    <recommendedName>
        <fullName evidence="1">HNH nuclease domain-containing protein</fullName>
    </recommendedName>
</protein>
<accession>A0A0K1YA40</accession>
<dbReference type="Proteomes" id="UP000202736">
    <property type="component" value="Segment"/>
</dbReference>
<reference evidence="2 3" key="1">
    <citation type="submission" date="2015-07" db="EMBL/GenBank/DDBJ databases">
        <title>Complete genome of Cronobacter phage PBES 02.</title>
        <authorList>
            <person name="Myung H."/>
        </authorList>
    </citation>
    <scope>NUCLEOTIDE SEQUENCE [LARGE SCALE GENOMIC DNA]</scope>
</reference>
<dbReference type="KEGG" id="vg:26523301"/>
<dbReference type="Gene3D" id="3.90.75.20">
    <property type="match status" value="1"/>
</dbReference>
<gene>
    <name evidence="2" type="ORF">ADU18_0082</name>
</gene>
<evidence type="ECO:0000313" key="3">
    <source>
        <dbReference type="Proteomes" id="UP000202736"/>
    </source>
</evidence>
<sequence>MKINKPGEKELALIREYLYLDSSSQTGIRWRKSSGPRGREGAEAMTSVTKNGYYSGRFLGTFYLAHRVVFFLDRGYWPDGIIDHIDGDKLNNIPVNLRDVSQSENGANMKARGYYWNGEKNCWRAVVKCEGRVYTKHASSEKEAREWYESKKLELYPQLNGSFYWNS</sequence>
<name>A0A0K1YA40_9CAUD</name>
<dbReference type="RefSeq" id="YP_009188946.1">
    <property type="nucleotide sequence ID" value="NC_028672.1"/>
</dbReference>
<dbReference type="GeneID" id="26523301"/>
<evidence type="ECO:0000259" key="1">
    <source>
        <dbReference type="Pfam" id="PF13392"/>
    </source>
</evidence>
<organism evidence="2 3">
    <name type="scientific">Cronobacter phage PBES 02</name>
    <dbReference type="NCBI Taxonomy" id="1684115"/>
    <lineage>
        <taxon>Viruses</taxon>
        <taxon>Duplodnaviria</taxon>
        <taxon>Heunggongvirae</taxon>
        <taxon>Uroviricota</taxon>
        <taxon>Caudoviricetes</taxon>
        <taxon>Vequintavirinae</taxon>
        <taxon>Certrevirus</taxon>
        <taxon>Certrevirus PBES02</taxon>
    </lineage>
</organism>
<dbReference type="Pfam" id="PF13392">
    <property type="entry name" value="HNH_3"/>
    <property type="match status" value="1"/>
</dbReference>
<dbReference type="InterPro" id="IPR044925">
    <property type="entry name" value="His-Me_finger_sf"/>
</dbReference>